<name>A0A0F9EAV9_9ZZZZ</name>
<gene>
    <name evidence="1" type="ORF">LCGC14_2098420</name>
</gene>
<proteinExistence type="predicted"/>
<comment type="caution">
    <text evidence="1">The sequence shown here is derived from an EMBL/GenBank/DDBJ whole genome shotgun (WGS) entry which is preliminary data.</text>
</comment>
<dbReference type="PROSITE" id="PS50084">
    <property type="entry name" value="KH_TYPE_1"/>
    <property type="match status" value="1"/>
</dbReference>
<dbReference type="Gene3D" id="3.30.300.20">
    <property type="match status" value="1"/>
</dbReference>
<dbReference type="InterPro" id="IPR015946">
    <property type="entry name" value="KH_dom-like_a/b"/>
</dbReference>
<organism evidence="1">
    <name type="scientific">marine sediment metagenome</name>
    <dbReference type="NCBI Taxonomy" id="412755"/>
    <lineage>
        <taxon>unclassified sequences</taxon>
        <taxon>metagenomes</taxon>
        <taxon>ecological metagenomes</taxon>
    </lineage>
</organism>
<protein>
    <recommendedName>
        <fullName evidence="2">K Homology domain-containing protein</fullName>
    </recommendedName>
</protein>
<dbReference type="GO" id="GO:0003723">
    <property type="term" value="F:RNA binding"/>
    <property type="evidence" value="ECO:0007669"/>
    <property type="project" value="InterPro"/>
</dbReference>
<evidence type="ECO:0008006" key="2">
    <source>
        <dbReference type="Google" id="ProtNLM"/>
    </source>
</evidence>
<dbReference type="SUPFAM" id="SSF54814">
    <property type="entry name" value="Prokaryotic type KH domain (KH-domain type II)"/>
    <property type="match status" value="1"/>
</dbReference>
<accession>A0A0F9EAV9</accession>
<sequence>MGNIIDMEDMRYLNLFGKVTNVRTRFCFKYNRAVIFCVPRKLVSKAIGENGRNMKKINAIIGKRVKVVSSPEKIYEIKSVKKFIEDVISPITFKDLNFDGNQIILTAGNHNKAILIGRNKQRLFELQKISRDYFGKELKLV</sequence>
<reference evidence="1" key="1">
    <citation type="journal article" date="2015" name="Nature">
        <title>Complex archaea that bridge the gap between prokaryotes and eukaryotes.</title>
        <authorList>
            <person name="Spang A."/>
            <person name="Saw J.H."/>
            <person name="Jorgensen S.L."/>
            <person name="Zaremba-Niedzwiedzka K."/>
            <person name="Martijn J."/>
            <person name="Lind A.E."/>
            <person name="van Eijk R."/>
            <person name="Schleper C."/>
            <person name="Guy L."/>
            <person name="Ettema T.J."/>
        </authorList>
    </citation>
    <scope>NUCLEOTIDE SEQUENCE</scope>
</reference>
<evidence type="ECO:0000313" key="1">
    <source>
        <dbReference type="EMBL" id="KKL71089.1"/>
    </source>
</evidence>
<dbReference type="AlphaFoldDB" id="A0A0F9EAV9"/>
<dbReference type="InterPro" id="IPR009019">
    <property type="entry name" value="KH_sf_prok-type"/>
</dbReference>
<dbReference type="EMBL" id="LAZR01025694">
    <property type="protein sequence ID" value="KKL71089.1"/>
    <property type="molecule type" value="Genomic_DNA"/>
</dbReference>